<dbReference type="CDD" id="cd07134">
    <property type="entry name" value="ALDH_AlkH-like"/>
    <property type="match status" value="1"/>
</dbReference>
<dbReference type="Pfam" id="PF00171">
    <property type="entry name" value="Aldedh"/>
    <property type="match status" value="1"/>
</dbReference>
<dbReference type="RefSeq" id="WP_258423710.1">
    <property type="nucleotide sequence ID" value="NZ_JANSUY010000010.1"/>
</dbReference>
<dbReference type="Gene3D" id="3.40.605.10">
    <property type="entry name" value="Aldehyde Dehydrogenase, Chain A, domain 1"/>
    <property type="match status" value="1"/>
</dbReference>
<evidence type="ECO:0000256" key="2">
    <source>
        <dbReference type="ARBA" id="ARBA00023002"/>
    </source>
</evidence>
<dbReference type="PROSITE" id="PS00070">
    <property type="entry name" value="ALDEHYDE_DEHYDR_CYS"/>
    <property type="match status" value="1"/>
</dbReference>
<dbReference type="InterPro" id="IPR016162">
    <property type="entry name" value="Ald_DH_N"/>
</dbReference>
<evidence type="ECO:0000256" key="6">
    <source>
        <dbReference type="PROSITE-ProRule" id="PRU10007"/>
    </source>
</evidence>
<dbReference type="InterPro" id="IPR016161">
    <property type="entry name" value="Ald_DH/histidinol_DH"/>
</dbReference>
<proteinExistence type="inferred from homology"/>
<sequence length="474" mass="52929">MEVELMKTEIDKVFDLQKTHSLNMRSSTAEERIGLIRKLHDWILNHREDIRKAMYADYRKPYTETDISEIYPVVSEAKHTIKHLKNWMKTKRVPTPVTFLGTKASIQYEPKGSSLIIAPWNYPFNLAICPLVSALSAGCTVMIKPSEMTPHTSALIKEMIGEIFEKNMVCVIEGGLEASQLLLAKPFDHIFFTGSPMVGKIVMRSASDHLGSVTLELGGKSPVIIAPDADLKDAARKIASTKFINCGQTCVAPDFVLVPRSLRDEFVQNLNEAIDTLYVSDGQGVEKSPDYGRIVNERHFNRLNKLVEDACENGATIAKGGKNIPEENFIEPTILTMVKESMEVMEDEIFGPILPVMDYENIDEALNFVNKMPKPLALYAFSKSDKKLGYIFRKTSSGGAVANDCVLHFIHPELPFGGVNNSGIGKSHGHFGFLEFTNQKSLLKQRVGFTAVTPLFPPYNKAKEVLIDGLLKWF</sequence>
<dbReference type="EMBL" id="JANSUY010000010">
    <property type="protein sequence ID" value="MCR9015847.1"/>
    <property type="molecule type" value="Genomic_DNA"/>
</dbReference>
<dbReference type="GO" id="GO:0006081">
    <property type="term" value="P:aldehyde metabolic process"/>
    <property type="evidence" value="ECO:0007669"/>
    <property type="project" value="InterPro"/>
</dbReference>
<dbReference type="FunFam" id="3.40.605.10:FF:000004">
    <property type="entry name" value="Aldehyde dehydrogenase"/>
    <property type="match status" value="1"/>
</dbReference>
<evidence type="ECO:0000256" key="4">
    <source>
        <dbReference type="PIRNR" id="PIRNR036492"/>
    </source>
</evidence>
<comment type="similarity">
    <text evidence="1 4 7">Belongs to the aldehyde dehydrogenase family.</text>
</comment>
<evidence type="ECO:0000256" key="7">
    <source>
        <dbReference type="RuleBase" id="RU003345"/>
    </source>
</evidence>
<evidence type="ECO:0000313" key="10">
    <source>
        <dbReference type="Proteomes" id="UP001142175"/>
    </source>
</evidence>
<dbReference type="PANTHER" id="PTHR43570">
    <property type="entry name" value="ALDEHYDE DEHYDROGENASE"/>
    <property type="match status" value="1"/>
</dbReference>
<dbReference type="InterPro" id="IPR016163">
    <property type="entry name" value="Ald_DH_C"/>
</dbReference>
<dbReference type="GO" id="GO:0004029">
    <property type="term" value="F:aldehyde dehydrogenase (NAD+) activity"/>
    <property type="evidence" value="ECO:0007669"/>
    <property type="project" value="TreeGrafter"/>
</dbReference>
<dbReference type="AlphaFoldDB" id="A0A9X2P5Q2"/>
<keyword evidence="10" id="KW-1185">Reference proteome</keyword>
<protein>
    <recommendedName>
        <fullName evidence="4">Aldehyde dehydrogenase</fullName>
    </recommendedName>
</protein>
<comment type="caution">
    <text evidence="9">The sequence shown here is derived from an EMBL/GenBank/DDBJ whole genome shotgun (WGS) entry which is preliminary data.</text>
</comment>
<dbReference type="PIRSF" id="PIRSF036492">
    <property type="entry name" value="ALDH"/>
    <property type="match status" value="1"/>
</dbReference>
<accession>A0A9X2P5Q2</accession>
<dbReference type="InterPro" id="IPR015590">
    <property type="entry name" value="Aldehyde_DH_dom"/>
</dbReference>
<name>A0A9X2P5Q2_9BACT</name>
<dbReference type="InterPro" id="IPR029510">
    <property type="entry name" value="Ald_DH_CS_GLU"/>
</dbReference>
<keyword evidence="3" id="KW-0520">NAD</keyword>
<gene>
    <name evidence="9" type="ORF">NU887_12430</name>
</gene>
<reference evidence="9" key="1">
    <citation type="submission" date="2022-08" db="EMBL/GenBank/DDBJ databases">
        <authorList>
            <person name="Zhang D."/>
        </authorList>
    </citation>
    <scope>NUCLEOTIDE SEQUENCE</scope>
    <source>
        <strain evidence="9">XJ19-11</strain>
    </source>
</reference>
<dbReference type="Gene3D" id="3.40.309.10">
    <property type="entry name" value="Aldehyde Dehydrogenase, Chain A, domain 2"/>
    <property type="match status" value="1"/>
</dbReference>
<feature type="domain" description="Aldehyde dehydrogenase" evidence="8">
    <location>
        <begin position="7"/>
        <end position="441"/>
    </location>
</feature>
<dbReference type="PROSITE" id="PS00687">
    <property type="entry name" value="ALDEHYDE_DEHYDR_GLU"/>
    <property type="match status" value="1"/>
</dbReference>
<dbReference type="SUPFAM" id="SSF53720">
    <property type="entry name" value="ALDH-like"/>
    <property type="match status" value="1"/>
</dbReference>
<dbReference type="InterPro" id="IPR012394">
    <property type="entry name" value="Aldehyde_DH_NAD(P)"/>
</dbReference>
<evidence type="ECO:0000256" key="5">
    <source>
        <dbReference type="PIRSR" id="PIRSR036492-1"/>
    </source>
</evidence>
<evidence type="ECO:0000256" key="3">
    <source>
        <dbReference type="ARBA" id="ARBA00023027"/>
    </source>
</evidence>
<dbReference type="GO" id="GO:0005737">
    <property type="term" value="C:cytoplasm"/>
    <property type="evidence" value="ECO:0007669"/>
    <property type="project" value="TreeGrafter"/>
</dbReference>
<evidence type="ECO:0000259" key="8">
    <source>
        <dbReference type="Pfam" id="PF00171"/>
    </source>
</evidence>
<keyword evidence="2 4" id="KW-0560">Oxidoreductase</keyword>
<feature type="active site" evidence="5 6">
    <location>
        <position position="216"/>
    </location>
</feature>
<organism evidence="9 10">
    <name type="scientific">Aquiflexum gelatinilyticum</name>
    <dbReference type="NCBI Taxonomy" id="2961943"/>
    <lineage>
        <taxon>Bacteria</taxon>
        <taxon>Pseudomonadati</taxon>
        <taxon>Bacteroidota</taxon>
        <taxon>Cytophagia</taxon>
        <taxon>Cytophagales</taxon>
        <taxon>Cyclobacteriaceae</taxon>
        <taxon>Aquiflexum</taxon>
    </lineage>
</organism>
<evidence type="ECO:0000313" key="9">
    <source>
        <dbReference type="EMBL" id="MCR9015847.1"/>
    </source>
</evidence>
<dbReference type="InterPro" id="IPR016160">
    <property type="entry name" value="Ald_DH_CS_CYS"/>
</dbReference>
<dbReference type="PANTHER" id="PTHR43570:SF20">
    <property type="entry name" value="ALDEHYDE DEHYDROGENASE ALDX-RELATED"/>
    <property type="match status" value="1"/>
</dbReference>
<dbReference type="FunFam" id="3.40.309.10:FF:000003">
    <property type="entry name" value="Aldehyde dehydrogenase"/>
    <property type="match status" value="1"/>
</dbReference>
<dbReference type="Proteomes" id="UP001142175">
    <property type="component" value="Unassembled WGS sequence"/>
</dbReference>
<evidence type="ECO:0000256" key="1">
    <source>
        <dbReference type="ARBA" id="ARBA00009986"/>
    </source>
</evidence>
<feature type="active site" evidence="5">
    <location>
        <position position="250"/>
    </location>
</feature>